<protein>
    <submittedName>
        <fullName evidence="1">Uncharacterized protein</fullName>
    </submittedName>
</protein>
<evidence type="ECO:0000313" key="1">
    <source>
        <dbReference type="EMBL" id="CEL06937.1"/>
    </source>
</evidence>
<dbReference type="Proteomes" id="UP000054771">
    <property type="component" value="Unassembled WGS sequence"/>
</dbReference>
<organism evidence="1 2">
    <name type="scientific">Aspergillus calidoustus</name>
    <dbReference type="NCBI Taxonomy" id="454130"/>
    <lineage>
        <taxon>Eukaryota</taxon>
        <taxon>Fungi</taxon>
        <taxon>Dikarya</taxon>
        <taxon>Ascomycota</taxon>
        <taxon>Pezizomycotina</taxon>
        <taxon>Eurotiomycetes</taxon>
        <taxon>Eurotiomycetidae</taxon>
        <taxon>Eurotiales</taxon>
        <taxon>Aspergillaceae</taxon>
        <taxon>Aspergillus</taxon>
        <taxon>Aspergillus subgen. Nidulantes</taxon>
    </lineage>
</organism>
<reference evidence="2" key="1">
    <citation type="journal article" date="2016" name="Genome Announc.">
        <title>Draft genome sequences of fungus Aspergillus calidoustus.</title>
        <authorList>
            <person name="Horn F."/>
            <person name="Linde J."/>
            <person name="Mattern D.J."/>
            <person name="Walther G."/>
            <person name="Guthke R."/>
            <person name="Scherlach K."/>
            <person name="Martin K."/>
            <person name="Brakhage A.A."/>
            <person name="Petzke L."/>
            <person name="Valiante V."/>
        </authorList>
    </citation>
    <scope>NUCLEOTIDE SEQUENCE [LARGE SCALE GENOMIC DNA]</scope>
    <source>
        <strain evidence="2">SF006504</strain>
    </source>
</reference>
<dbReference type="OrthoDB" id="4518982at2759"/>
<name>A0A0U5CBX3_ASPCI</name>
<sequence length="295" mass="33577">MVGRYSDYYHNLNQGRDQSLGRRKVRDVKIDCRYLSSSRWGLFEDKPAWILLGELQIGQPSDVKLKQANLQLRFKGTTKQNTSCLDVTNNYGPVIGFGKPISKDVQKRATAAPEVGVNGVSVNPGELERATSQTDVYRWQLHGERIADDEDGLYRGIEWTIEEAKFAKQINHRAIWNLGLTLKHGCEPFLIYAGIYIQLRGMQNIFSSKTNDDLEPTLVTPPRKFPKDRLDDIVLALNDELTIENLRRPPEESDDPVLHQRVPLGEHRDQLAEAIEMLIIVLANVQIAEASDWEE</sequence>
<gene>
    <name evidence="1" type="ORF">ASPCAL10104</name>
</gene>
<dbReference type="STRING" id="454130.A0A0U5CBX3"/>
<dbReference type="EMBL" id="CDMC01000008">
    <property type="protein sequence ID" value="CEL06937.1"/>
    <property type="molecule type" value="Genomic_DNA"/>
</dbReference>
<dbReference type="AlphaFoldDB" id="A0A0U5CBX3"/>
<keyword evidence="2" id="KW-1185">Reference proteome</keyword>
<evidence type="ECO:0000313" key="2">
    <source>
        <dbReference type="Proteomes" id="UP000054771"/>
    </source>
</evidence>
<accession>A0A0U5CBX3</accession>
<proteinExistence type="predicted"/>